<dbReference type="AlphaFoldDB" id="A0A433NDM1"/>
<proteinExistence type="predicted"/>
<evidence type="ECO:0000313" key="1">
    <source>
        <dbReference type="EMBL" id="RUR80145.1"/>
    </source>
</evidence>
<protein>
    <submittedName>
        <fullName evidence="1">Uncharacterized protein</fullName>
    </submittedName>
</protein>
<accession>A0A433NDM1</accession>
<dbReference type="Proteomes" id="UP000268857">
    <property type="component" value="Unassembled WGS sequence"/>
</dbReference>
<dbReference type="RefSeq" id="WP_016873810.1">
    <property type="nucleotide sequence ID" value="NZ_AJLN01000050.1"/>
</dbReference>
<dbReference type="STRING" id="211165.GCA_000317285_01444"/>
<gene>
    <name evidence="1" type="ORF">PCC6912_30050</name>
</gene>
<organism evidence="1 2">
    <name type="scientific">Chlorogloeopsis fritschii PCC 6912</name>
    <dbReference type="NCBI Taxonomy" id="211165"/>
    <lineage>
        <taxon>Bacteria</taxon>
        <taxon>Bacillati</taxon>
        <taxon>Cyanobacteriota</taxon>
        <taxon>Cyanophyceae</taxon>
        <taxon>Nostocales</taxon>
        <taxon>Chlorogloeopsidaceae</taxon>
        <taxon>Chlorogloeopsis</taxon>
    </lineage>
</organism>
<comment type="caution">
    <text evidence="1">The sequence shown here is derived from an EMBL/GenBank/DDBJ whole genome shotgun (WGS) entry which is preliminary data.</text>
</comment>
<sequence length="85" mass="9994">MIFFTYIMKHMNNQNLMYKTIEDQAELAVEKIVNRILASGKMSRKDHILLTSSALANGELSDESRRQINRVFDYLQTSRLKLVDW</sequence>
<evidence type="ECO:0000313" key="2">
    <source>
        <dbReference type="Proteomes" id="UP000268857"/>
    </source>
</evidence>
<reference evidence="1 2" key="1">
    <citation type="journal article" date="2019" name="Genome Biol. Evol.">
        <title>Day and night: Metabolic profiles and evolutionary relationships of six axenic non-marine cyanobacteria.</title>
        <authorList>
            <person name="Will S.E."/>
            <person name="Henke P."/>
            <person name="Boedeker C."/>
            <person name="Huang S."/>
            <person name="Brinkmann H."/>
            <person name="Rohde M."/>
            <person name="Jarek M."/>
            <person name="Friedl T."/>
            <person name="Seufert S."/>
            <person name="Schumacher M."/>
            <person name="Overmann J."/>
            <person name="Neumann-Schaal M."/>
            <person name="Petersen J."/>
        </authorList>
    </citation>
    <scope>NUCLEOTIDE SEQUENCE [LARGE SCALE GENOMIC DNA]</scope>
    <source>
        <strain evidence="1 2">PCC 6912</strain>
    </source>
</reference>
<keyword evidence="2" id="KW-1185">Reference proteome</keyword>
<dbReference type="EMBL" id="RSCJ01000011">
    <property type="protein sequence ID" value="RUR80145.1"/>
    <property type="molecule type" value="Genomic_DNA"/>
</dbReference>
<name>A0A433NDM1_CHLFR</name>
<dbReference type="OrthoDB" id="532822at2"/>